<reference evidence="1" key="1">
    <citation type="submission" date="2021-06" db="EMBL/GenBank/DDBJ databases">
        <authorList>
            <person name="Kallberg Y."/>
            <person name="Tangrot J."/>
            <person name="Rosling A."/>
        </authorList>
    </citation>
    <scope>NUCLEOTIDE SEQUENCE</scope>
    <source>
        <strain evidence="1">MA461A</strain>
    </source>
</reference>
<proteinExistence type="predicted"/>
<organism evidence="1 2">
    <name type="scientific">Racocetra persica</name>
    <dbReference type="NCBI Taxonomy" id="160502"/>
    <lineage>
        <taxon>Eukaryota</taxon>
        <taxon>Fungi</taxon>
        <taxon>Fungi incertae sedis</taxon>
        <taxon>Mucoromycota</taxon>
        <taxon>Glomeromycotina</taxon>
        <taxon>Glomeromycetes</taxon>
        <taxon>Diversisporales</taxon>
        <taxon>Gigasporaceae</taxon>
        <taxon>Racocetra</taxon>
    </lineage>
</organism>
<dbReference type="Proteomes" id="UP000789920">
    <property type="component" value="Unassembled WGS sequence"/>
</dbReference>
<feature type="non-terminal residue" evidence="1">
    <location>
        <position position="1"/>
    </location>
</feature>
<sequence length="350" mass="40948">VNRKTAKRKHNSYSIEQKKQVVAYAKENRRNKAANAFNLDRSMVGRWIKANRLWITGMNQSIKRIEQRKQGLGVTFDFARIEIFKILKEPDMRDLYGNSAKNFKASHRWMFAFMKKYDLSRWQHGTKFSSICIFKEKQLPHGKNILPGVIAWFQYNGWMDTSLMIRYIDYLNNMKINNEYEIPTMIVYDLFSRYFEDFVKDRFQNSGINLVVIPGGLTSICQPLDIAVNKPFKDNLRKKWHLWMSKGGAGVTKAGNLRHARIVIDISKNIEIINISEDESIEIIDISKDIEIINVSEDEDIEIIDISKDIEIMNVSEDKGIEFIDIREDIKIINSEDNNIVNLSKILKLW</sequence>
<evidence type="ECO:0000313" key="1">
    <source>
        <dbReference type="EMBL" id="CAG8773217.1"/>
    </source>
</evidence>
<gene>
    <name evidence="1" type="ORF">RPERSI_LOCUS16660</name>
</gene>
<comment type="caution">
    <text evidence="1">The sequence shown here is derived from an EMBL/GenBank/DDBJ whole genome shotgun (WGS) entry which is preliminary data.</text>
</comment>
<name>A0ACA9R1L6_9GLOM</name>
<dbReference type="EMBL" id="CAJVQC010041559">
    <property type="protein sequence ID" value="CAG8773217.1"/>
    <property type="molecule type" value="Genomic_DNA"/>
</dbReference>
<accession>A0ACA9R1L6</accession>
<evidence type="ECO:0000313" key="2">
    <source>
        <dbReference type="Proteomes" id="UP000789920"/>
    </source>
</evidence>
<protein>
    <submittedName>
        <fullName evidence="1">20037_t:CDS:1</fullName>
    </submittedName>
</protein>
<keyword evidence="2" id="KW-1185">Reference proteome</keyword>
<feature type="non-terminal residue" evidence="1">
    <location>
        <position position="350"/>
    </location>
</feature>